<evidence type="ECO:0000313" key="8">
    <source>
        <dbReference type="EMBL" id="KRO26301.1"/>
    </source>
</evidence>
<dbReference type="FunFam" id="2.30.42.10:FF:000063">
    <property type="entry name" value="Peptidase, S41 family"/>
    <property type="match status" value="1"/>
</dbReference>
<dbReference type="PANTHER" id="PTHR32060:SF30">
    <property type="entry name" value="CARBOXY-TERMINAL PROCESSING PROTEASE CTPA"/>
    <property type="match status" value="1"/>
</dbReference>
<dbReference type="SMART" id="SM00245">
    <property type="entry name" value="TSPc"/>
    <property type="match status" value="1"/>
</dbReference>
<dbReference type="PANTHER" id="PTHR32060">
    <property type="entry name" value="TAIL-SPECIFIC PROTEASE"/>
    <property type="match status" value="1"/>
</dbReference>
<dbReference type="InterPro" id="IPR002477">
    <property type="entry name" value="Peptidoglycan-bd-like"/>
</dbReference>
<sequence length="468" mass="50908">MKTKRTILTILLSFLAGGVLTFGGLFLYLRPFMVQNHDDRQNIAKIATVYRQIDHNYYRKVNGDKLTTGAINGMLGTLGDPFSDYLSGSDATSLNNTIAGSFSGVGIQVAKHGEYIQIMSTIKGTPAQKAGLKAGDKIAAVNHKSLKNKPISDAVDQMRGKNGTEVSLTIIRGNNTFEQKLKRAKIPVTTVNSKMIKDTKVGYISISTVSQNTAAELKDSLKELQKDGAKSLVIDVRNNPGGLMDQALKMSSMFLKNGKTIMQVQSRGSDPEVFKASEKLDGGYKVKIPTAVLINGESASAAEIFAAALHQSADIPLVGSQSYGKGTVQNMADYGSGSELKLTIARWLTPDGSWINKKGITPTYKADYPKMAYLPPFSEHEYKKGAINNEIKNYGVALHDLGYLDDQPTSEYNDKLVKAVSDFQKQKSLSQTGNIDHKTTAKIEASVIKQLAKKDPALNKATKIMEEK</sequence>
<dbReference type="InterPro" id="IPR036365">
    <property type="entry name" value="PGBD-like_sf"/>
</dbReference>
<evidence type="ECO:0000256" key="5">
    <source>
        <dbReference type="RuleBase" id="RU004404"/>
    </source>
</evidence>
<dbReference type="GO" id="GO:0030288">
    <property type="term" value="C:outer membrane-bounded periplasmic space"/>
    <property type="evidence" value="ECO:0007669"/>
    <property type="project" value="TreeGrafter"/>
</dbReference>
<dbReference type="InterPro" id="IPR055210">
    <property type="entry name" value="CtpA/B_N"/>
</dbReference>
<evidence type="ECO:0000256" key="1">
    <source>
        <dbReference type="ARBA" id="ARBA00009179"/>
    </source>
</evidence>
<comment type="caution">
    <text evidence="8">The sequence shown here is derived from an EMBL/GenBank/DDBJ whole genome shotgun (WGS) entry which is preliminary data.</text>
</comment>
<dbReference type="PATRIC" id="fig|480391.4.peg.88"/>
<dbReference type="OrthoDB" id="9812068at2"/>
<proteinExistence type="inferred from homology"/>
<dbReference type="InterPro" id="IPR005151">
    <property type="entry name" value="Tail-specific_protease"/>
</dbReference>
<dbReference type="SUPFAM" id="SSF47090">
    <property type="entry name" value="PGBD-like"/>
    <property type="match status" value="1"/>
</dbReference>
<dbReference type="Gene3D" id="3.30.750.44">
    <property type="match status" value="1"/>
</dbReference>
<dbReference type="Pfam" id="PF22694">
    <property type="entry name" value="CtpB_N-like"/>
    <property type="match status" value="1"/>
</dbReference>
<dbReference type="InterPro" id="IPR029045">
    <property type="entry name" value="ClpP/crotonase-like_dom_sf"/>
</dbReference>
<evidence type="ECO:0000256" key="2">
    <source>
        <dbReference type="ARBA" id="ARBA00022670"/>
    </source>
</evidence>
<keyword evidence="6" id="KW-0472">Membrane</keyword>
<protein>
    <recommendedName>
        <fullName evidence="7">PDZ domain-containing protein</fullName>
    </recommendedName>
</protein>
<organism evidence="8 9">
    <name type="scientific">Pediococcus argentinicus</name>
    <dbReference type="NCBI Taxonomy" id="480391"/>
    <lineage>
        <taxon>Bacteria</taxon>
        <taxon>Bacillati</taxon>
        <taxon>Bacillota</taxon>
        <taxon>Bacilli</taxon>
        <taxon>Lactobacillales</taxon>
        <taxon>Lactobacillaceae</taxon>
        <taxon>Pediococcus</taxon>
    </lineage>
</organism>
<evidence type="ECO:0000313" key="9">
    <source>
        <dbReference type="Proteomes" id="UP000051249"/>
    </source>
</evidence>
<dbReference type="RefSeq" id="WP_057797594.1">
    <property type="nucleotide sequence ID" value="NZ_BJZZ01000001.1"/>
</dbReference>
<dbReference type="InterPro" id="IPR036366">
    <property type="entry name" value="PGBDSf"/>
</dbReference>
<keyword evidence="3 5" id="KW-0378">Hydrolase</keyword>
<reference evidence="8 9" key="1">
    <citation type="journal article" date="2015" name="Genome Announc.">
        <title>Expanding the biotechnology potential of lactobacilli through comparative genomics of 213 strains and associated genera.</title>
        <authorList>
            <person name="Sun Z."/>
            <person name="Harris H.M."/>
            <person name="McCann A."/>
            <person name="Guo C."/>
            <person name="Argimon S."/>
            <person name="Zhang W."/>
            <person name="Yang X."/>
            <person name="Jeffery I.B."/>
            <person name="Cooney J.C."/>
            <person name="Kagawa T.F."/>
            <person name="Liu W."/>
            <person name="Song Y."/>
            <person name="Salvetti E."/>
            <person name="Wrobel A."/>
            <person name="Rasinkangas P."/>
            <person name="Parkhill J."/>
            <person name="Rea M.C."/>
            <person name="O'Sullivan O."/>
            <person name="Ritari J."/>
            <person name="Douillard F.P."/>
            <person name="Paul Ross R."/>
            <person name="Yang R."/>
            <person name="Briner A.E."/>
            <person name="Felis G.E."/>
            <person name="de Vos W.M."/>
            <person name="Barrangou R."/>
            <person name="Klaenhammer T.R."/>
            <person name="Caufield P.W."/>
            <person name="Cui Y."/>
            <person name="Zhang H."/>
            <person name="O'Toole P.W."/>
        </authorList>
    </citation>
    <scope>NUCLEOTIDE SEQUENCE [LARGE SCALE GENOMIC DNA]</scope>
    <source>
        <strain evidence="8 9">DSM 23026</strain>
    </source>
</reference>
<dbReference type="CDD" id="cd07560">
    <property type="entry name" value="Peptidase_S41_CPP"/>
    <property type="match status" value="1"/>
</dbReference>
<dbReference type="Proteomes" id="UP000051249">
    <property type="component" value="Unassembled WGS sequence"/>
</dbReference>
<accession>A0A0R2NQL5</accession>
<name>A0A0R2NQL5_9LACO</name>
<dbReference type="InterPro" id="IPR036034">
    <property type="entry name" value="PDZ_sf"/>
</dbReference>
<dbReference type="GO" id="GO:0006508">
    <property type="term" value="P:proteolysis"/>
    <property type="evidence" value="ECO:0007669"/>
    <property type="project" value="UniProtKB-KW"/>
</dbReference>
<dbReference type="Pfam" id="PF03572">
    <property type="entry name" value="Peptidase_S41"/>
    <property type="match status" value="1"/>
</dbReference>
<dbReference type="Gene3D" id="2.30.42.10">
    <property type="match status" value="1"/>
</dbReference>
<dbReference type="Pfam" id="PF00595">
    <property type="entry name" value="PDZ"/>
    <property type="match status" value="1"/>
</dbReference>
<dbReference type="GO" id="GO:0008236">
    <property type="term" value="F:serine-type peptidase activity"/>
    <property type="evidence" value="ECO:0007669"/>
    <property type="project" value="UniProtKB-KW"/>
</dbReference>
<dbReference type="AlphaFoldDB" id="A0A0R2NQL5"/>
<comment type="similarity">
    <text evidence="1 5">Belongs to the peptidase S41A family.</text>
</comment>
<gene>
    <name evidence="8" type="ORF">IV88_GL000086</name>
</gene>
<dbReference type="NCBIfam" id="TIGR00225">
    <property type="entry name" value="prc"/>
    <property type="match status" value="1"/>
</dbReference>
<keyword evidence="4 5" id="KW-0720">Serine protease</keyword>
<dbReference type="GO" id="GO:0007165">
    <property type="term" value="P:signal transduction"/>
    <property type="evidence" value="ECO:0007669"/>
    <property type="project" value="TreeGrafter"/>
</dbReference>
<dbReference type="Gene3D" id="1.10.101.10">
    <property type="entry name" value="PGBD-like superfamily/PGBD"/>
    <property type="match status" value="1"/>
</dbReference>
<dbReference type="SUPFAM" id="SSF50156">
    <property type="entry name" value="PDZ domain-like"/>
    <property type="match status" value="1"/>
</dbReference>
<feature type="domain" description="PDZ" evidence="7">
    <location>
        <begin position="91"/>
        <end position="159"/>
    </location>
</feature>
<evidence type="ECO:0000256" key="6">
    <source>
        <dbReference type="SAM" id="Phobius"/>
    </source>
</evidence>
<dbReference type="InterPro" id="IPR001478">
    <property type="entry name" value="PDZ"/>
</dbReference>
<keyword evidence="6" id="KW-0812">Transmembrane</keyword>
<dbReference type="CDD" id="cd06782">
    <property type="entry name" value="cpPDZ_CPP-like"/>
    <property type="match status" value="1"/>
</dbReference>
<dbReference type="Pfam" id="PF01471">
    <property type="entry name" value="PG_binding_1"/>
    <property type="match status" value="1"/>
</dbReference>
<keyword evidence="6" id="KW-1133">Transmembrane helix</keyword>
<dbReference type="PROSITE" id="PS50106">
    <property type="entry name" value="PDZ"/>
    <property type="match status" value="1"/>
</dbReference>
<evidence type="ECO:0000256" key="4">
    <source>
        <dbReference type="ARBA" id="ARBA00022825"/>
    </source>
</evidence>
<feature type="transmembrane region" description="Helical" evidence="6">
    <location>
        <begin position="7"/>
        <end position="29"/>
    </location>
</feature>
<keyword evidence="9" id="KW-1185">Reference proteome</keyword>
<dbReference type="GO" id="GO:0004175">
    <property type="term" value="F:endopeptidase activity"/>
    <property type="evidence" value="ECO:0007669"/>
    <property type="project" value="TreeGrafter"/>
</dbReference>
<evidence type="ECO:0000256" key="3">
    <source>
        <dbReference type="ARBA" id="ARBA00022801"/>
    </source>
</evidence>
<dbReference type="SUPFAM" id="SSF52096">
    <property type="entry name" value="ClpP/crotonase"/>
    <property type="match status" value="1"/>
</dbReference>
<dbReference type="SMART" id="SM00228">
    <property type="entry name" value="PDZ"/>
    <property type="match status" value="1"/>
</dbReference>
<dbReference type="Gene3D" id="3.90.226.10">
    <property type="entry name" value="2-enoyl-CoA Hydratase, Chain A, domain 1"/>
    <property type="match status" value="1"/>
</dbReference>
<dbReference type="EMBL" id="JQCQ01000001">
    <property type="protein sequence ID" value="KRO26301.1"/>
    <property type="molecule type" value="Genomic_DNA"/>
</dbReference>
<dbReference type="InterPro" id="IPR004447">
    <property type="entry name" value="Peptidase_S41A"/>
</dbReference>
<evidence type="ECO:0000259" key="7">
    <source>
        <dbReference type="PROSITE" id="PS50106"/>
    </source>
</evidence>
<keyword evidence="2 5" id="KW-0645">Protease</keyword>